<keyword evidence="6 7" id="KW-0472">Membrane</keyword>
<evidence type="ECO:0000256" key="1">
    <source>
        <dbReference type="ARBA" id="ARBA00004651"/>
    </source>
</evidence>
<dbReference type="PROSITE" id="PS00217">
    <property type="entry name" value="SUGAR_TRANSPORT_2"/>
    <property type="match status" value="1"/>
</dbReference>
<proteinExistence type="predicted"/>
<dbReference type="InterPro" id="IPR005828">
    <property type="entry name" value="MFS_sugar_transport-like"/>
</dbReference>
<feature type="transmembrane region" description="Helical" evidence="7">
    <location>
        <begin position="315"/>
        <end position="334"/>
    </location>
</feature>
<keyword evidence="2" id="KW-0813">Transport</keyword>
<evidence type="ECO:0000313" key="9">
    <source>
        <dbReference type="EMBL" id="QNT79365.1"/>
    </source>
</evidence>
<evidence type="ECO:0000313" key="10">
    <source>
        <dbReference type="Proteomes" id="UP000516349"/>
    </source>
</evidence>
<dbReference type="GO" id="GO:0022857">
    <property type="term" value="F:transmembrane transporter activity"/>
    <property type="evidence" value="ECO:0007669"/>
    <property type="project" value="InterPro"/>
</dbReference>
<dbReference type="Pfam" id="PF00083">
    <property type="entry name" value="Sugar_tr"/>
    <property type="match status" value="1"/>
</dbReference>
<feature type="transmembrane region" description="Helical" evidence="7">
    <location>
        <begin position="340"/>
        <end position="365"/>
    </location>
</feature>
<keyword evidence="4 7" id="KW-0812">Transmembrane</keyword>
<dbReference type="RefSeq" id="WP_203413534.1">
    <property type="nucleotide sequence ID" value="NZ_CP060244.1"/>
</dbReference>
<accession>A0A7H1NUA5</accession>
<feature type="transmembrane region" description="Helical" evidence="7">
    <location>
        <begin position="60"/>
        <end position="83"/>
    </location>
</feature>
<keyword evidence="10" id="KW-1185">Reference proteome</keyword>
<feature type="transmembrane region" description="Helical" evidence="7">
    <location>
        <begin position="95"/>
        <end position="113"/>
    </location>
</feature>
<evidence type="ECO:0000256" key="4">
    <source>
        <dbReference type="ARBA" id="ARBA00022692"/>
    </source>
</evidence>
<feature type="domain" description="Major facilitator superfamily (MFS) profile" evidence="8">
    <location>
        <begin position="24"/>
        <end position="440"/>
    </location>
</feature>
<dbReference type="InterPro" id="IPR020846">
    <property type="entry name" value="MFS_dom"/>
</dbReference>
<dbReference type="PROSITE" id="PS50850">
    <property type="entry name" value="MFS"/>
    <property type="match status" value="1"/>
</dbReference>
<protein>
    <submittedName>
        <fullName evidence="9">Proline/betaine transporter</fullName>
    </submittedName>
</protein>
<evidence type="ECO:0000256" key="6">
    <source>
        <dbReference type="ARBA" id="ARBA00023136"/>
    </source>
</evidence>
<keyword evidence="3" id="KW-1003">Cell membrane</keyword>
<dbReference type="InterPro" id="IPR005829">
    <property type="entry name" value="Sugar_transporter_CS"/>
</dbReference>
<dbReference type="InterPro" id="IPR011701">
    <property type="entry name" value="MFS"/>
</dbReference>
<evidence type="ECO:0000256" key="7">
    <source>
        <dbReference type="SAM" id="Phobius"/>
    </source>
</evidence>
<dbReference type="AlphaFoldDB" id="A0A7H1NUA5"/>
<dbReference type="Gene3D" id="1.20.1250.20">
    <property type="entry name" value="MFS general substrate transporter like domains"/>
    <property type="match status" value="2"/>
</dbReference>
<feature type="transmembrane region" description="Helical" evidence="7">
    <location>
        <begin position="36"/>
        <end position="54"/>
    </location>
</feature>
<evidence type="ECO:0000256" key="2">
    <source>
        <dbReference type="ARBA" id="ARBA00022448"/>
    </source>
</evidence>
<evidence type="ECO:0000256" key="3">
    <source>
        <dbReference type="ARBA" id="ARBA00022475"/>
    </source>
</evidence>
<dbReference type="InterPro" id="IPR036259">
    <property type="entry name" value="MFS_trans_sf"/>
</dbReference>
<dbReference type="PANTHER" id="PTHR43045">
    <property type="entry name" value="SHIKIMATE TRANSPORTER"/>
    <property type="match status" value="1"/>
</dbReference>
<dbReference type="SUPFAM" id="SSF103473">
    <property type="entry name" value="MFS general substrate transporter"/>
    <property type="match status" value="1"/>
</dbReference>
<name>A0A7H1NUA5_9PROT</name>
<feature type="transmembrane region" description="Helical" evidence="7">
    <location>
        <begin position="196"/>
        <end position="217"/>
    </location>
</feature>
<dbReference type="Proteomes" id="UP000516349">
    <property type="component" value="Chromosome"/>
</dbReference>
<sequence length="460" mass="49611">MNDPSPQLHQQAPAEVSLSAIRKTALSSSFGSALEYYDFALFSLAAALVFKPLYFNFPKWGIVFTMATYALGFVVRPLGGIIFGYIGDRVGRKTVLVSTITLMGLSTACIGIIPTSQQIGLWAPALLIFLRILNGLGAGADQAGAAILMTELSPKSKRGFYASLPFMGIQIGTVAASLLFHFLFNNYSAEVVVSGGYWRIPFVGSLLILVVALYLRLTMKESPVFEKAQISKKEPLSLSQLLVTSKRTLLRGIGLRLAENGGSSIYQVLALSFIVEQVHTSKDTGALSLVLAAIVGACIVPIAGTLTDKFGRVKVYRAFAIMQFITALPAWWLFTLNNHIITFMTLSFVLGCATWGMFGAQGAFIPEMFGSRARYTGVSVAREASAVIAGGIAPLVGSLIIHYTGQMTGHPILAWVPIALYLMILGAFTIYTTFQIPEVAQRDLSDPRDAIDAPDSLIKI</sequence>
<dbReference type="Pfam" id="PF07690">
    <property type="entry name" value="MFS_1"/>
    <property type="match status" value="1"/>
</dbReference>
<feature type="transmembrane region" description="Helical" evidence="7">
    <location>
        <begin position="286"/>
        <end position="303"/>
    </location>
</feature>
<reference evidence="9 10" key="1">
    <citation type="submission" date="2020-08" db="EMBL/GenBank/DDBJ databases">
        <title>Complete genome sequence of Entomobacter blattae G55GP.</title>
        <authorList>
            <person name="Poehlein A."/>
            <person name="Guzman J."/>
            <person name="Daniel R."/>
            <person name="Vilcinskas A."/>
        </authorList>
    </citation>
    <scope>NUCLEOTIDE SEQUENCE [LARGE SCALE GENOMIC DNA]</scope>
    <source>
        <strain evidence="9 10">G55GP</strain>
    </source>
</reference>
<dbReference type="GO" id="GO:0005886">
    <property type="term" value="C:plasma membrane"/>
    <property type="evidence" value="ECO:0007669"/>
    <property type="project" value="UniProtKB-SubCell"/>
</dbReference>
<keyword evidence="5 7" id="KW-1133">Transmembrane helix</keyword>
<evidence type="ECO:0000256" key="5">
    <source>
        <dbReference type="ARBA" id="ARBA00022989"/>
    </source>
</evidence>
<feature type="transmembrane region" description="Helical" evidence="7">
    <location>
        <begin position="253"/>
        <end position="274"/>
    </location>
</feature>
<organism evidence="9 10">
    <name type="scientific">Entomobacter blattae</name>
    <dbReference type="NCBI Taxonomy" id="2762277"/>
    <lineage>
        <taxon>Bacteria</taxon>
        <taxon>Pseudomonadati</taxon>
        <taxon>Pseudomonadota</taxon>
        <taxon>Alphaproteobacteria</taxon>
        <taxon>Acetobacterales</taxon>
        <taxon>Acetobacteraceae</taxon>
        <taxon>Entomobacter</taxon>
    </lineage>
</organism>
<feature type="transmembrane region" description="Helical" evidence="7">
    <location>
        <begin position="119"/>
        <end position="139"/>
    </location>
</feature>
<feature type="transmembrane region" description="Helical" evidence="7">
    <location>
        <begin position="160"/>
        <end position="184"/>
    </location>
</feature>
<dbReference type="EMBL" id="CP060244">
    <property type="protein sequence ID" value="QNT79365.1"/>
    <property type="molecule type" value="Genomic_DNA"/>
</dbReference>
<comment type="subcellular location">
    <subcellularLocation>
        <location evidence="1">Cell membrane</location>
        <topology evidence="1">Multi-pass membrane protein</topology>
    </subcellularLocation>
</comment>
<feature type="transmembrane region" description="Helical" evidence="7">
    <location>
        <begin position="386"/>
        <end position="406"/>
    </location>
</feature>
<dbReference type="KEGG" id="ebla:JGUZn3_21630"/>
<evidence type="ECO:0000259" key="8">
    <source>
        <dbReference type="PROSITE" id="PS50850"/>
    </source>
</evidence>
<feature type="transmembrane region" description="Helical" evidence="7">
    <location>
        <begin position="412"/>
        <end position="434"/>
    </location>
</feature>
<dbReference type="PANTHER" id="PTHR43045:SF4">
    <property type="entry name" value="TRANSPORTER YDFJ-RELATED"/>
    <property type="match status" value="1"/>
</dbReference>
<gene>
    <name evidence="9" type="primary">proP_3</name>
    <name evidence="9" type="ORF">JGUZn3_21630</name>
</gene>